<dbReference type="AlphaFoldDB" id="A0A9P4J342"/>
<keyword evidence="3 6" id="KW-0812">Transmembrane</keyword>
<dbReference type="InterPro" id="IPR005344">
    <property type="entry name" value="TMEM33/Pom33"/>
</dbReference>
<evidence type="ECO:0000256" key="1">
    <source>
        <dbReference type="ARBA" id="ARBA00004141"/>
    </source>
</evidence>
<comment type="caution">
    <text evidence="7">The sequence shown here is derived from an EMBL/GenBank/DDBJ whole genome shotgun (WGS) entry which is preliminary data.</text>
</comment>
<comment type="subcellular location">
    <subcellularLocation>
        <location evidence="1">Membrane</location>
        <topology evidence="1">Multi-pass membrane protein</topology>
    </subcellularLocation>
</comment>
<gene>
    <name evidence="7" type="ORF">K461DRAFT_285675</name>
</gene>
<evidence type="ECO:0000256" key="3">
    <source>
        <dbReference type="ARBA" id="ARBA00022692"/>
    </source>
</evidence>
<dbReference type="OrthoDB" id="5581259at2759"/>
<reference evidence="7" key="1">
    <citation type="journal article" date="2020" name="Stud. Mycol.">
        <title>101 Dothideomycetes genomes: a test case for predicting lifestyles and emergence of pathogens.</title>
        <authorList>
            <person name="Haridas S."/>
            <person name="Albert R."/>
            <person name="Binder M."/>
            <person name="Bloem J."/>
            <person name="Labutti K."/>
            <person name="Salamov A."/>
            <person name="Andreopoulos B."/>
            <person name="Baker S."/>
            <person name="Barry K."/>
            <person name="Bills G."/>
            <person name="Bluhm B."/>
            <person name="Cannon C."/>
            <person name="Castanera R."/>
            <person name="Culley D."/>
            <person name="Daum C."/>
            <person name="Ezra D."/>
            <person name="Gonzalez J."/>
            <person name="Henrissat B."/>
            <person name="Kuo A."/>
            <person name="Liang C."/>
            <person name="Lipzen A."/>
            <person name="Lutzoni F."/>
            <person name="Magnuson J."/>
            <person name="Mondo S."/>
            <person name="Nolan M."/>
            <person name="Ohm R."/>
            <person name="Pangilinan J."/>
            <person name="Park H.-J."/>
            <person name="Ramirez L."/>
            <person name="Alfaro M."/>
            <person name="Sun H."/>
            <person name="Tritt A."/>
            <person name="Yoshinaga Y."/>
            <person name="Zwiers L.-H."/>
            <person name="Turgeon B."/>
            <person name="Goodwin S."/>
            <person name="Spatafora J."/>
            <person name="Crous P."/>
            <person name="Grigoriev I."/>
        </authorList>
    </citation>
    <scope>NUCLEOTIDE SEQUENCE</scope>
    <source>
        <strain evidence="7">CBS 260.36</strain>
    </source>
</reference>
<feature type="transmembrane region" description="Helical" evidence="6">
    <location>
        <begin position="99"/>
        <end position="128"/>
    </location>
</feature>
<dbReference type="GO" id="GO:0061024">
    <property type="term" value="P:membrane organization"/>
    <property type="evidence" value="ECO:0007669"/>
    <property type="project" value="TreeGrafter"/>
</dbReference>
<keyword evidence="5 6" id="KW-0472">Membrane</keyword>
<keyword evidence="4 6" id="KW-1133">Transmembrane helix</keyword>
<evidence type="ECO:0008006" key="9">
    <source>
        <dbReference type="Google" id="ProtNLM"/>
    </source>
</evidence>
<dbReference type="GO" id="GO:0071786">
    <property type="term" value="P:endoplasmic reticulum tubular network organization"/>
    <property type="evidence" value="ECO:0007669"/>
    <property type="project" value="TreeGrafter"/>
</dbReference>
<evidence type="ECO:0000313" key="8">
    <source>
        <dbReference type="Proteomes" id="UP000799439"/>
    </source>
</evidence>
<accession>A0A9P4J342</accession>
<dbReference type="Proteomes" id="UP000799439">
    <property type="component" value="Unassembled WGS sequence"/>
</dbReference>
<name>A0A9P4J342_9PEZI</name>
<evidence type="ECO:0000313" key="7">
    <source>
        <dbReference type="EMBL" id="KAF2154246.1"/>
    </source>
</evidence>
<protein>
    <recommendedName>
        <fullName evidence="9">Nucleoporin POM33</fullName>
    </recommendedName>
</protein>
<dbReference type="PANTHER" id="PTHR12703">
    <property type="entry name" value="TRANSMEMBRANE PROTEIN 33"/>
    <property type="match status" value="1"/>
</dbReference>
<keyword evidence="8" id="KW-1185">Reference proteome</keyword>
<feature type="transmembrane region" description="Helical" evidence="6">
    <location>
        <begin position="58"/>
        <end position="78"/>
    </location>
</feature>
<dbReference type="EMBL" id="ML996084">
    <property type="protein sequence ID" value="KAF2154246.1"/>
    <property type="molecule type" value="Genomic_DNA"/>
</dbReference>
<evidence type="ECO:0000256" key="2">
    <source>
        <dbReference type="ARBA" id="ARBA00007322"/>
    </source>
</evidence>
<evidence type="ECO:0000256" key="4">
    <source>
        <dbReference type="ARBA" id="ARBA00022989"/>
    </source>
</evidence>
<sequence>MAPPPPTQGASLQQRLLQLAQTLQFAWFAGHVTLLLCTTRYVLSYITFNAASKWARFSYRTAFVAAGVTYGIVVYKSFRARARAGKSQGSPLAIIADENVQYLAMALVWLFAHQVPLAVFPFAVYSLFHVATYTRSNLLPAISPAPAANSATASPGGSNRPKSNSALADTIGRFVKDYYDSSMTIVAGLEIALWVRLLFPALTFQKGTWLLLLAYTVFLRARYAQSTFVQGAFGQAGAYVDSFANRQDSPPALRNAWATVKGVLRQALQATDINRFAGAQGPVKKAQ</sequence>
<dbReference type="GO" id="GO:0016020">
    <property type="term" value="C:membrane"/>
    <property type="evidence" value="ECO:0007669"/>
    <property type="project" value="UniProtKB-SubCell"/>
</dbReference>
<evidence type="ECO:0000256" key="6">
    <source>
        <dbReference type="SAM" id="Phobius"/>
    </source>
</evidence>
<proteinExistence type="inferred from homology"/>
<dbReference type="GO" id="GO:0005783">
    <property type="term" value="C:endoplasmic reticulum"/>
    <property type="evidence" value="ECO:0007669"/>
    <property type="project" value="TreeGrafter"/>
</dbReference>
<feature type="transmembrane region" description="Helical" evidence="6">
    <location>
        <begin position="25"/>
        <end position="46"/>
    </location>
</feature>
<dbReference type="InterPro" id="IPR051645">
    <property type="entry name" value="PER33/POM33_regulator"/>
</dbReference>
<evidence type="ECO:0000256" key="5">
    <source>
        <dbReference type="ARBA" id="ARBA00023136"/>
    </source>
</evidence>
<dbReference type="Pfam" id="PF03661">
    <property type="entry name" value="TMEM33_Pom33"/>
    <property type="match status" value="1"/>
</dbReference>
<dbReference type="PANTHER" id="PTHR12703:SF4">
    <property type="entry name" value="TRANSMEMBRANE PROTEIN 33"/>
    <property type="match status" value="1"/>
</dbReference>
<comment type="similarity">
    <text evidence="2">Belongs to the PER33/POM33 family.</text>
</comment>
<organism evidence="7 8">
    <name type="scientific">Myriangium duriaei CBS 260.36</name>
    <dbReference type="NCBI Taxonomy" id="1168546"/>
    <lineage>
        <taxon>Eukaryota</taxon>
        <taxon>Fungi</taxon>
        <taxon>Dikarya</taxon>
        <taxon>Ascomycota</taxon>
        <taxon>Pezizomycotina</taxon>
        <taxon>Dothideomycetes</taxon>
        <taxon>Dothideomycetidae</taxon>
        <taxon>Myriangiales</taxon>
        <taxon>Myriangiaceae</taxon>
        <taxon>Myriangium</taxon>
    </lineage>
</organism>